<comment type="caution">
    <text evidence="2">The sequence shown here is derived from an EMBL/GenBank/DDBJ whole genome shotgun (WGS) entry which is preliminary data.</text>
</comment>
<keyword evidence="1" id="KW-1133">Transmembrane helix</keyword>
<keyword evidence="1" id="KW-0812">Transmembrane</keyword>
<sequence length="143" mass="16032">MKKNWKDYCFVIIGILLLGTSLFCIKIISDPQGIMQTLPYICVGVGCGVFGHGIGNIVGEKAIANSSEIKKQLDINKNDERNIAITNGAKAKAYDMMIYVFGALMISFALMEVDMVVILLLVFAYLFVVAYGIYYRYKYDKKM</sequence>
<evidence type="ECO:0000256" key="1">
    <source>
        <dbReference type="SAM" id="Phobius"/>
    </source>
</evidence>
<evidence type="ECO:0000313" key="2">
    <source>
        <dbReference type="EMBL" id="KHS58756.1"/>
    </source>
</evidence>
<name>A0A0B3VPQ9_9FIRM</name>
<dbReference type="InterPro" id="IPR045620">
    <property type="entry name" value="DUF6442"/>
</dbReference>
<proteinExistence type="predicted"/>
<organism evidence="2 3">
    <name type="scientific">Terrisporobacter othiniensis</name>
    <dbReference type="NCBI Taxonomy" id="1577792"/>
    <lineage>
        <taxon>Bacteria</taxon>
        <taxon>Bacillati</taxon>
        <taxon>Bacillota</taxon>
        <taxon>Clostridia</taxon>
        <taxon>Peptostreptococcales</taxon>
        <taxon>Peptostreptococcaceae</taxon>
        <taxon>Terrisporobacter</taxon>
    </lineage>
</organism>
<evidence type="ECO:0008006" key="4">
    <source>
        <dbReference type="Google" id="ProtNLM"/>
    </source>
</evidence>
<feature type="transmembrane region" description="Helical" evidence="1">
    <location>
        <begin position="117"/>
        <end position="137"/>
    </location>
</feature>
<keyword evidence="1" id="KW-0472">Membrane</keyword>
<keyword evidence="3" id="KW-1185">Reference proteome</keyword>
<dbReference type="EMBL" id="JWHR01000013">
    <property type="protein sequence ID" value="KHS58756.1"/>
    <property type="molecule type" value="Genomic_DNA"/>
</dbReference>
<reference evidence="2 3" key="1">
    <citation type="submission" date="2014-12" db="EMBL/GenBank/DDBJ databases">
        <title>Draft genome sequence of Terrisporobacter sp. 08-306576, isolated from the blood culture of a bacteremia patient.</title>
        <authorList>
            <person name="Lund L.C."/>
            <person name="Sydenham T.V."/>
            <person name="Hogh S.V."/>
            <person name="Skov M.N."/>
            <person name="Kemp M."/>
            <person name="Justesen U.S."/>
        </authorList>
    </citation>
    <scope>NUCLEOTIDE SEQUENCE [LARGE SCALE GENOMIC DNA]</scope>
    <source>
        <strain evidence="2 3">08-306576</strain>
    </source>
</reference>
<gene>
    <name evidence="2" type="ORF">QX51_01080</name>
</gene>
<dbReference type="Pfam" id="PF20040">
    <property type="entry name" value="DUF6442"/>
    <property type="match status" value="1"/>
</dbReference>
<feature type="transmembrane region" description="Helical" evidence="1">
    <location>
        <begin position="93"/>
        <end position="111"/>
    </location>
</feature>
<protein>
    <recommendedName>
        <fullName evidence="4">DUF2178 domain-containing protein</fullName>
    </recommendedName>
</protein>
<evidence type="ECO:0000313" key="3">
    <source>
        <dbReference type="Proteomes" id="UP000031189"/>
    </source>
</evidence>
<dbReference type="STRING" id="1577792.QX51_01080"/>
<feature type="transmembrane region" description="Helical" evidence="1">
    <location>
        <begin position="34"/>
        <end position="58"/>
    </location>
</feature>
<dbReference type="AlphaFoldDB" id="A0A0B3VPQ9"/>
<accession>A0A0B3VPQ9</accession>
<dbReference type="Proteomes" id="UP000031189">
    <property type="component" value="Unassembled WGS sequence"/>
</dbReference>
<dbReference type="RefSeq" id="WP_039678054.1">
    <property type="nucleotide sequence ID" value="NZ_JAWGXO010000007.1"/>
</dbReference>
<feature type="transmembrane region" description="Helical" evidence="1">
    <location>
        <begin position="7"/>
        <end position="28"/>
    </location>
</feature>
<dbReference type="OrthoDB" id="2194123at2"/>